<feature type="region of interest" description="Disordered" evidence="1">
    <location>
        <begin position="1"/>
        <end position="105"/>
    </location>
</feature>
<dbReference type="PaxDb" id="35128-Thapsdraft731"/>
<reference evidence="2 3" key="1">
    <citation type="journal article" date="2004" name="Science">
        <title>The genome of the diatom Thalassiosira pseudonana: ecology, evolution, and metabolism.</title>
        <authorList>
            <person name="Armbrust E.V."/>
            <person name="Berges J.A."/>
            <person name="Bowler C."/>
            <person name="Green B.R."/>
            <person name="Martinez D."/>
            <person name="Putnam N.H."/>
            <person name="Zhou S."/>
            <person name="Allen A.E."/>
            <person name="Apt K.E."/>
            <person name="Bechner M."/>
            <person name="Brzezinski M.A."/>
            <person name="Chaal B.K."/>
            <person name="Chiovitti A."/>
            <person name="Davis A.K."/>
            <person name="Demarest M.S."/>
            <person name="Detter J.C."/>
            <person name="Glavina T."/>
            <person name="Goodstein D."/>
            <person name="Hadi M.Z."/>
            <person name="Hellsten U."/>
            <person name="Hildebrand M."/>
            <person name="Jenkins B.D."/>
            <person name="Jurka J."/>
            <person name="Kapitonov V.V."/>
            <person name="Kroger N."/>
            <person name="Lau W.W."/>
            <person name="Lane T.W."/>
            <person name="Larimer F.W."/>
            <person name="Lippmeier J.C."/>
            <person name="Lucas S."/>
            <person name="Medina M."/>
            <person name="Montsant A."/>
            <person name="Obornik M."/>
            <person name="Parker M.S."/>
            <person name="Palenik B."/>
            <person name="Pazour G.J."/>
            <person name="Richardson P.M."/>
            <person name="Rynearson T.A."/>
            <person name="Saito M.A."/>
            <person name="Schwartz D.C."/>
            <person name="Thamatrakoln K."/>
            <person name="Valentin K."/>
            <person name="Vardi A."/>
            <person name="Wilkerson F.P."/>
            <person name="Rokhsar D.S."/>
        </authorList>
    </citation>
    <scope>NUCLEOTIDE SEQUENCE [LARGE SCALE GENOMIC DNA]</scope>
    <source>
        <strain evidence="2 3">CCMP1335</strain>
    </source>
</reference>
<dbReference type="KEGG" id="tps:THAPSDRAFT_bd731"/>
<evidence type="ECO:0000313" key="2">
    <source>
        <dbReference type="EMBL" id="EED86394.1"/>
    </source>
</evidence>
<dbReference type="HOGENOM" id="CLU_1158409_0_0_1"/>
<dbReference type="AlphaFoldDB" id="B8LE66"/>
<dbReference type="Proteomes" id="UP000001449">
    <property type="component" value="Unassembled WGS sequence"/>
</dbReference>
<dbReference type="RefSeq" id="XP_002297323.1">
    <property type="nucleotide sequence ID" value="XM_002297287.1"/>
</dbReference>
<dbReference type="InParanoid" id="B8LE66"/>
<proteinExistence type="predicted"/>
<reference evidence="2 3" key="2">
    <citation type="journal article" date="2008" name="Nature">
        <title>The Phaeodactylum genome reveals the evolutionary history of diatom genomes.</title>
        <authorList>
            <person name="Bowler C."/>
            <person name="Allen A.E."/>
            <person name="Badger J.H."/>
            <person name="Grimwood J."/>
            <person name="Jabbari K."/>
            <person name="Kuo A."/>
            <person name="Maheswari U."/>
            <person name="Martens C."/>
            <person name="Maumus F."/>
            <person name="Otillar R.P."/>
            <person name="Rayko E."/>
            <person name="Salamov A."/>
            <person name="Vandepoele K."/>
            <person name="Beszteri B."/>
            <person name="Gruber A."/>
            <person name="Heijde M."/>
            <person name="Katinka M."/>
            <person name="Mock T."/>
            <person name="Valentin K."/>
            <person name="Verret F."/>
            <person name="Berges J.A."/>
            <person name="Brownlee C."/>
            <person name="Cadoret J.P."/>
            <person name="Chiovitti A."/>
            <person name="Choi C.J."/>
            <person name="Coesel S."/>
            <person name="De Martino A."/>
            <person name="Detter J.C."/>
            <person name="Durkin C."/>
            <person name="Falciatore A."/>
            <person name="Fournet J."/>
            <person name="Haruta M."/>
            <person name="Huysman M.J."/>
            <person name="Jenkins B.D."/>
            <person name="Jiroutova K."/>
            <person name="Jorgensen R.E."/>
            <person name="Joubert Y."/>
            <person name="Kaplan A."/>
            <person name="Kroger N."/>
            <person name="Kroth P.G."/>
            <person name="La Roche J."/>
            <person name="Lindquist E."/>
            <person name="Lommer M."/>
            <person name="Martin-Jezequel V."/>
            <person name="Lopez P.J."/>
            <person name="Lucas S."/>
            <person name="Mangogna M."/>
            <person name="McGinnis K."/>
            <person name="Medlin L.K."/>
            <person name="Montsant A."/>
            <person name="Oudot-Le Secq M.P."/>
            <person name="Napoli C."/>
            <person name="Obornik M."/>
            <person name="Parker M.S."/>
            <person name="Petit J.L."/>
            <person name="Porcel B.M."/>
            <person name="Poulsen N."/>
            <person name="Robison M."/>
            <person name="Rychlewski L."/>
            <person name="Rynearson T.A."/>
            <person name="Schmutz J."/>
            <person name="Shapiro H."/>
            <person name="Siaut M."/>
            <person name="Stanley M."/>
            <person name="Sussman M.R."/>
            <person name="Taylor A.R."/>
            <person name="Vardi A."/>
            <person name="von Dassow P."/>
            <person name="Vyverman W."/>
            <person name="Willis A."/>
            <person name="Wyrwicz L.S."/>
            <person name="Rokhsar D.S."/>
            <person name="Weissenbach J."/>
            <person name="Armbrust E.V."/>
            <person name="Green B.R."/>
            <person name="Van de Peer Y."/>
            <person name="Grigoriev I.V."/>
        </authorList>
    </citation>
    <scope>NUCLEOTIDE SEQUENCE [LARGE SCALE GENOMIC DNA]</scope>
    <source>
        <strain evidence="2 3">CCMP1335</strain>
    </source>
</reference>
<organism evidence="2 3">
    <name type="scientific">Thalassiosira pseudonana</name>
    <name type="common">Marine diatom</name>
    <name type="synonym">Cyclotella nana</name>
    <dbReference type="NCBI Taxonomy" id="35128"/>
    <lineage>
        <taxon>Eukaryota</taxon>
        <taxon>Sar</taxon>
        <taxon>Stramenopiles</taxon>
        <taxon>Ochrophyta</taxon>
        <taxon>Bacillariophyta</taxon>
        <taxon>Coscinodiscophyceae</taxon>
        <taxon>Thalassiosirophycidae</taxon>
        <taxon>Thalassiosirales</taxon>
        <taxon>Thalassiosiraceae</taxon>
        <taxon>Thalassiosira</taxon>
    </lineage>
</organism>
<feature type="compositionally biased region" description="Low complexity" evidence="1">
    <location>
        <begin position="1"/>
        <end position="97"/>
    </location>
</feature>
<evidence type="ECO:0000313" key="3">
    <source>
        <dbReference type="Proteomes" id="UP000001449"/>
    </source>
</evidence>
<keyword evidence="3" id="KW-1185">Reference proteome</keyword>
<sequence>MKPSDTPSSQPSETPSSLPSETPSSQPSETPSSLPSSQPSSVPSSAPSSQPSTEPSSGPSESPSGNPSSAPSSIPSVSPSSIPSSEPSSMPSCTPTDSPTPPEETFLFYPVWASGSEGCLNDGNEPSYMSANPADYMSSTLDKCCNTFFGWNYDMYVLSIEVNASVSRGSVFEANNSPPLSHSCMGLLDDSCARALWYPDWDGENVGCTKDGEEPYYMTSNPMSYLFAQRSDCCSEHYEW</sequence>
<name>B8LE66_THAPS</name>
<evidence type="ECO:0000256" key="1">
    <source>
        <dbReference type="SAM" id="MobiDB-lite"/>
    </source>
</evidence>
<gene>
    <name evidence="2" type="ORF">THAPSDRAFT_bd731</name>
</gene>
<dbReference type="EMBL" id="DS999429">
    <property type="protein sequence ID" value="EED86394.1"/>
    <property type="molecule type" value="Genomic_DNA"/>
</dbReference>
<accession>B8LE66</accession>
<protein>
    <submittedName>
        <fullName evidence="2">Uncharacterized protein</fullName>
    </submittedName>
</protein>
<dbReference type="GeneID" id="7447327"/>